<dbReference type="FunFam" id="3.40.50.720:FF:000084">
    <property type="entry name" value="Short-chain dehydrogenase reductase"/>
    <property type="match status" value="1"/>
</dbReference>
<evidence type="ECO:0000313" key="4">
    <source>
        <dbReference type="Proteomes" id="UP000292408"/>
    </source>
</evidence>
<proteinExistence type="inferred from homology"/>
<comment type="similarity">
    <text evidence="1">Belongs to the short-chain dehydrogenases/reductases (SDR) family.</text>
</comment>
<dbReference type="Proteomes" id="UP000292408">
    <property type="component" value="Unassembled WGS sequence"/>
</dbReference>
<dbReference type="SUPFAM" id="SSF51735">
    <property type="entry name" value="NAD(P)-binding Rossmann-fold domains"/>
    <property type="match status" value="1"/>
</dbReference>
<dbReference type="PROSITE" id="PS00061">
    <property type="entry name" value="ADH_SHORT"/>
    <property type="match status" value="1"/>
</dbReference>
<evidence type="ECO:0000256" key="2">
    <source>
        <dbReference type="ARBA" id="ARBA00023002"/>
    </source>
</evidence>
<dbReference type="CDD" id="cd05233">
    <property type="entry name" value="SDR_c"/>
    <property type="match status" value="1"/>
</dbReference>
<dbReference type="Pfam" id="PF13561">
    <property type="entry name" value="adh_short_C2"/>
    <property type="match status" value="1"/>
</dbReference>
<accession>A0A4Q7U2A5</accession>
<reference evidence="3 4" key="1">
    <citation type="journal article" date="2015" name="Stand. Genomic Sci.">
        <title>Genomic Encyclopedia of Bacterial and Archaeal Type Strains, Phase III: the genomes of soil and plant-associated and newly described type strains.</title>
        <authorList>
            <person name="Whitman W.B."/>
            <person name="Woyke T."/>
            <person name="Klenk H.P."/>
            <person name="Zhou Y."/>
            <person name="Lilburn T.G."/>
            <person name="Beck B.J."/>
            <person name="De Vos P."/>
            <person name="Vandamme P."/>
            <person name="Eisen J.A."/>
            <person name="Garrity G."/>
            <person name="Hugenholtz P."/>
            <person name="Kyrpides N.C."/>
        </authorList>
    </citation>
    <scope>NUCLEOTIDE SEQUENCE [LARGE SCALE GENOMIC DNA]</scope>
    <source>
        <strain evidence="3 4">AC4r</strain>
    </source>
</reference>
<dbReference type="Gene3D" id="3.40.50.720">
    <property type="entry name" value="NAD(P)-binding Rossmann-like Domain"/>
    <property type="match status" value="1"/>
</dbReference>
<protein>
    <submittedName>
        <fullName evidence="3">NAD(P)-dependent dehydrogenase (Short-subunit alcohol dehydrogenase family)</fullName>
    </submittedName>
</protein>
<dbReference type="InterPro" id="IPR002347">
    <property type="entry name" value="SDR_fam"/>
</dbReference>
<evidence type="ECO:0000256" key="1">
    <source>
        <dbReference type="ARBA" id="ARBA00006484"/>
    </source>
</evidence>
<comment type="caution">
    <text evidence="3">The sequence shown here is derived from an EMBL/GenBank/DDBJ whole genome shotgun (WGS) entry which is preliminary data.</text>
</comment>
<name>A0A4Q7U2A5_9MICO</name>
<evidence type="ECO:0000313" key="3">
    <source>
        <dbReference type="EMBL" id="RZT66412.1"/>
    </source>
</evidence>
<keyword evidence="4" id="KW-1185">Reference proteome</keyword>
<sequence length="250" mass="26760">MDEFDKRVVVITGGAAGIGRACVDYFVGRGASVGAIDYQDTETLPDTVHALRADVTDQAAVDHAMREVGELYGRIDVLVNNAGVSYVGDIETGELSEWNRVWDVNVLGYVRSTRAALPFLRNSESAAIVNISSCTAESGLRQRALYSATKGAIEAMTRAMAADLVAESITVNAVSPGTVDTPFMTELARKADNPEQRRLDFESRQPTGRMVEPEEVALAVAYLAHPNNRSSVGTVVTVDGGMAALHITRA</sequence>
<dbReference type="AlphaFoldDB" id="A0A4Q7U2A5"/>
<dbReference type="InterPro" id="IPR036291">
    <property type="entry name" value="NAD(P)-bd_dom_sf"/>
</dbReference>
<keyword evidence="2" id="KW-0560">Oxidoreductase</keyword>
<dbReference type="PANTHER" id="PTHR43477:SF1">
    <property type="entry name" value="DIHYDROANTICAPSIN 7-DEHYDROGENASE"/>
    <property type="match status" value="1"/>
</dbReference>
<dbReference type="PRINTS" id="PR00080">
    <property type="entry name" value="SDRFAMILY"/>
</dbReference>
<dbReference type="PRINTS" id="PR00081">
    <property type="entry name" value="GDHRDH"/>
</dbReference>
<gene>
    <name evidence="3" type="ORF">EV140_0114</name>
</gene>
<dbReference type="PANTHER" id="PTHR43477">
    <property type="entry name" value="DIHYDROANTICAPSIN 7-DEHYDROGENASE"/>
    <property type="match status" value="1"/>
</dbReference>
<organism evidence="3 4">
    <name type="scientific">Microcella alkaliphila</name>
    <dbReference type="NCBI Taxonomy" id="279828"/>
    <lineage>
        <taxon>Bacteria</taxon>
        <taxon>Bacillati</taxon>
        <taxon>Actinomycetota</taxon>
        <taxon>Actinomycetes</taxon>
        <taxon>Micrococcales</taxon>
        <taxon>Microbacteriaceae</taxon>
        <taxon>Microcella</taxon>
    </lineage>
</organism>
<dbReference type="GO" id="GO:0016491">
    <property type="term" value="F:oxidoreductase activity"/>
    <property type="evidence" value="ECO:0007669"/>
    <property type="project" value="UniProtKB-KW"/>
</dbReference>
<dbReference type="InterPro" id="IPR051122">
    <property type="entry name" value="SDR_DHRS6-like"/>
</dbReference>
<dbReference type="EMBL" id="SGXT01000006">
    <property type="protein sequence ID" value="RZT66412.1"/>
    <property type="molecule type" value="Genomic_DNA"/>
</dbReference>
<dbReference type="InterPro" id="IPR020904">
    <property type="entry name" value="Sc_DH/Rdtase_CS"/>
</dbReference>
<dbReference type="RefSeq" id="WP_198674309.1">
    <property type="nucleotide sequence ID" value="NZ_SGXT01000006.1"/>
</dbReference>